<dbReference type="GO" id="GO:1990526">
    <property type="term" value="C:Ste12p-Dig1p-Dig2p complex"/>
    <property type="evidence" value="ECO:0007669"/>
    <property type="project" value="TreeGrafter"/>
</dbReference>
<evidence type="ECO:0000256" key="8">
    <source>
        <dbReference type="ARBA" id="ARBA00023125"/>
    </source>
</evidence>
<feature type="region of interest" description="Disordered" evidence="13">
    <location>
        <begin position="566"/>
        <end position="600"/>
    </location>
</feature>
<feature type="domain" description="C2H2-type" evidence="14">
    <location>
        <begin position="548"/>
        <end position="575"/>
    </location>
</feature>
<dbReference type="SMART" id="SM00424">
    <property type="entry name" value="STE"/>
    <property type="match status" value="1"/>
</dbReference>
<name>A0A8H3TYD2_9TREE</name>
<keyword evidence="10" id="KW-0539">Nucleus</keyword>
<dbReference type="GO" id="GO:0000981">
    <property type="term" value="F:DNA-binding transcription factor activity, RNA polymerase II-specific"/>
    <property type="evidence" value="ECO:0007669"/>
    <property type="project" value="UniProtKB-ARBA"/>
</dbReference>
<feature type="region of interest" description="Disordered" evidence="13">
    <location>
        <begin position="38"/>
        <end position="63"/>
    </location>
</feature>
<dbReference type="SMART" id="SM00355">
    <property type="entry name" value="ZnF_C2H2"/>
    <property type="match status" value="2"/>
</dbReference>
<dbReference type="AlphaFoldDB" id="A0A8H3TYD2"/>
<dbReference type="GO" id="GO:0005634">
    <property type="term" value="C:nucleus"/>
    <property type="evidence" value="ECO:0007669"/>
    <property type="project" value="UniProtKB-SubCell"/>
</dbReference>
<dbReference type="InterPro" id="IPR052127">
    <property type="entry name" value="STE12_transcription_factor"/>
</dbReference>
<evidence type="ECO:0000256" key="10">
    <source>
        <dbReference type="ARBA" id="ARBA00023242"/>
    </source>
</evidence>
<evidence type="ECO:0000256" key="11">
    <source>
        <dbReference type="ARBA" id="ARBA00024345"/>
    </source>
</evidence>
<dbReference type="InterPro" id="IPR036236">
    <property type="entry name" value="Znf_C2H2_sf"/>
</dbReference>
<feature type="region of interest" description="Disordered" evidence="13">
    <location>
        <begin position="285"/>
        <end position="411"/>
    </location>
</feature>
<proteinExistence type="inferred from homology"/>
<dbReference type="PANTHER" id="PTHR47427">
    <property type="entry name" value="PROTEIN STE12"/>
    <property type="match status" value="1"/>
</dbReference>
<evidence type="ECO:0000256" key="4">
    <source>
        <dbReference type="ARBA" id="ARBA00022737"/>
    </source>
</evidence>
<evidence type="ECO:0000256" key="12">
    <source>
        <dbReference type="PROSITE-ProRule" id="PRU00042"/>
    </source>
</evidence>
<dbReference type="PROSITE" id="PS50157">
    <property type="entry name" value="ZINC_FINGER_C2H2_2"/>
    <property type="match status" value="2"/>
</dbReference>
<protein>
    <recommendedName>
        <fullName evidence="14">C2H2-type domain-containing protein</fullName>
    </recommendedName>
</protein>
<gene>
    <name evidence="15" type="ORF">NliqN6_5568</name>
</gene>
<comment type="caution">
    <text evidence="15">The sequence shown here is derived from an EMBL/GenBank/DDBJ whole genome shotgun (WGS) entry which is preliminary data.</text>
</comment>
<evidence type="ECO:0000256" key="9">
    <source>
        <dbReference type="ARBA" id="ARBA00023163"/>
    </source>
</evidence>
<keyword evidence="5 12" id="KW-0863">Zinc-finger</keyword>
<keyword evidence="4" id="KW-0677">Repeat</keyword>
<dbReference type="InterPro" id="IPR003120">
    <property type="entry name" value="Ste12"/>
</dbReference>
<dbReference type="EMBL" id="BLZA01000040">
    <property type="protein sequence ID" value="GHJ89166.1"/>
    <property type="molecule type" value="Genomic_DNA"/>
</dbReference>
<comment type="subcellular location">
    <subcellularLocation>
        <location evidence="1">Nucleus</location>
    </subcellularLocation>
</comment>
<evidence type="ECO:0000256" key="7">
    <source>
        <dbReference type="ARBA" id="ARBA00023015"/>
    </source>
</evidence>
<keyword evidence="16" id="KW-1185">Reference proteome</keyword>
<evidence type="ECO:0000313" key="16">
    <source>
        <dbReference type="Proteomes" id="UP000620104"/>
    </source>
</evidence>
<evidence type="ECO:0000256" key="13">
    <source>
        <dbReference type="SAM" id="MobiDB-lite"/>
    </source>
</evidence>
<evidence type="ECO:0000256" key="1">
    <source>
        <dbReference type="ARBA" id="ARBA00004123"/>
    </source>
</evidence>
<dbReference type="SUPFAM" id="SSF57667">
    <property type="entry name" value="beta-beta-alpha zinc fingers"/>
    <property type="match status" value="1"/>
</dbReference>
<keyword evidence="8" id="KW-0238">DNA-binding</keyword>
<dbReference type="InterPro" id="IPR013087">
    <property type="entry name" value="Znf_C2H2_type"/>
</dbReference>
<evidence type="ECO:0000256" key="3">
    <source>
        <dbReference type="ARBA" id="ARBA00022723"/>
    </source>
</evidence>
<keyword evidence="7" id="KW-0805">Transcription regulation</keyword>
<accession>A0A8H3TYD2</accession>
<feature type="region of interest" description="Disordered" evidence="13">
    <location>
        <begin position="486"/>
        <end position="509"/>
    </location>
</feature>
<dbReference type="Proteomes" id="UP000620104">
    <property type="component" value="Unassembled WGS sequence"/>
</dbReference>
<dbReference type="Pfam" id="PF00096">
    <property type="entry name" value="zf-C2H2"/>
    <property type="match status" value="2"/>
</dbReference>
<dbReference type="PROSITE" id="PS00028">
    <property type="entry name" value="ZINC_FINGER_C2H2_1"/>
    <property type="match status" value="2"/>
</dbReference>
<feature type="compositionally biased region" description="Acidic residues" evidence="13">
    <location>
        <begin position="361"/>
        <end position="381"/>
    </location>
</feature>
<dbReference type="PANTHER" id="PTHR47427:SF1">
    <property type="entry name" value="PROTEIN STE12"/>
    <property type="match status" value="1"/>
</dbReference>
<keyword evidence="9" id="KW-0804">Transcription</keyword>
<dbReference type="FunFam" id="3.30.160.60:FF:000072">
    <property type="entry name" value="zinc finger protein 143 isoform X1"/>
    <property type="match status" value="1"/>
</dbReference>
<dbReference type="GO" id="GO:1990527">
    <property type="term" value="C:Tec1p-Ste12p-Dig1p complex"/>
    <property type="evidence" value="ECO:0007669"/>
    <property type="project" value="TreeGrafter"/>
</dbReference>
<dbReference type="Pfam" id="PF02200">
    <property type="entry name" value="STE"/>
    <property type="match status" value="1"/>
</dbReference>
<dbReference type="OrthoDB" id="1095242at2759"/>
<comment type="similarity">
    <text evidence="2">Belongs to the krueppel C2H2-type zinc-finger protein family.</text>
</comment>
<evidence type="ECO:0000256" key="2">
    <source>
        <dbReference type="ARBA" id="ARBA00006991"/>
    </source>
</evidence>
<keyword evidence="6" id="KW-0862">Zinc</keyword>
<evidence type="ECO:0000256" key="6">
    <source>
        <dbReference type="ARBA" id="ARBA00022833"/>
    </source>
</evidence>
<feature type="compositionally biased region" description="Basic residues" evidence="13">
    <location>
        <begin position="344"/>
        <end position="355"/>
    </location>
</feature>
<dbReference type="GO" id="GO:0008270">
    <property type="term" value="F:zinc ion binding"/>
    <property type="evidence" value="ECO:0007669"/>
    <property type="project" value="UniProtKB-KW"/>
</dbReference>
<feature type="region of interest" description="Disordered" evidence="13">
    <location>
        <begin position="1"/>
        <end position="23"/>
    </location>
</feature>
<feature type="compositionally biased region" description="Basic and acidic residues" evidence="13">
    <location>
        <begin position="568"/>
        <end position="585"/>
    </location>
</feature>
<evidence type="ECO:0000256" key="5">
    <source>
        <dbReference type="ARBA" id="ARBA00022771"/>
    </source>
</evidence>
<comment type="similarity">
    <text evidence="11">Belongs to the STE12 transcription factor family.</text>
</comment>
<reference evidence="15" key="1">
    <citation type="submission" date="2020-07" db="EMBL/GenBank/DDBJ databases">
        <title>Draft Genome Sequence of a Deep-Sea Yeast, Naganishia (Cryptococcus) liquefaciens strain N6.</title>
        <authorList>
            <person name="Han Y.W."/>
            <person name="Kajitani R."/>
            <person name="Morimoto H."/>
            <person name="Parhat M."/>
            <person name="Tsubouchi H."/>
            <person name="Bakenova O."/>
            <person name="Ogata M."/>
            <person name="Argunhan B."/>
            <person name="Aoki R."/>
            <person name="Kajiwara S."/>
            <person name="Itoh T."/>
            <person name="Iwasaki H."/>
        </authorList>
    </citation>
    <scope>NUCLEOTIDE SEQUENCE</scope>
    <source>
        <strain evidence="15">N6</strain>
    </source>
</reference>
<dbReference type="GO" id="GO:0000978">
    <property type="term" value="F:RNA polymerase II cis-regulatory region sequence-specific DNA binding"/>
    <property type="evidence" value="ECO:0007669"/>
    <property type="project" value="UniProtKB-ARBA"/>
</dbReference>
<dbReference type="Gene3D" id="3.30.160.60">
    <property type="entry name" value="Classic Zinc Finger"/>
    <property type="match status" value="2"/>
</dbReference>
<feature type="domain" description="C2H2-type" evidence="14">
    <location>
        <begin position="518"/>
        <end position="547"/>
    </location>
</feature>
<sequence length="600" mass="65783">MNSSSYANDRPFTGSTVPKVHGVHTREDAELLQAMHKRAQAREAETAVHPVAKRPLTAGGEPRPLTMREAQLVDHLVRLQLFLAIAPGSWQQHGTIPSGTEMYPMHNPWATFPGSQSTDAISFVSSPHPALNRFLLPNGEHVTCAYWNGLFQITGTDIVRALAFRFEAFGRPVKTAMVKKFEEGVFSDLRNLKPGEDASLEKPKSEFLDLLFKYGCIRTQKKQKVFYWFSVPHDRLFLDALERDLKREKDGQDTTTEVIGEPARSFKWDPSRTLFEQYAVSEPGSIGNPIVPIPAPHTELPADKSRPAPPENGQPRTLQAPPVPATPSGDLASVSIFEGSLQYKQRKKKGQRRSGPKGGEGNDELEADADEEGSASEEEESAAGGSQPPPAPASSSSSVPPQQPIQEQRKHLITTVLHDKGKTPALIPDPSTRYIIRHEGNSSRPVTNPRIMYPRLPPPQTASGQPLTYRSAGNLPGRIPAIAKKRTFSQTNTDAEGAADSTGSLSDTGSPGAGYKVFHCPLESCGKGFKRLEHLKRHVRTHTEEKPYLCDQCGKRFSRGDNLLQHAKIHDKEPKEPKKNAEKGASKAVSLNGKAGSAEK</sequence>
<evidence type="ECO:0000313" key="15">
    <source>
        <dbReference type="EMBL" id="GHJ89166.1"/>
    </source>
</evidence>
<evidence type="ECO:0000259" key="14">
    <source>
        <dbReference type="PROSITE" id="PS50157"/>
    </source>
</evidence>
<organism evidence="15 16">
    <name type="scientific">Naganishia liquefaciens</name>
    <dbReference type="NCBI Taxonomy" id="104408"/>
    <lineage>
        <taxon>Eukaryota</taxon>
        <taxon>Fungi</taxon>
        <taxon>Dikarya</taxon>
        <taxon>Basidiomycota</taxon>
        <taxon>Agaricomycotina</taxon>
        <taxon>Tremellomycetes</taxon>
        <taxon>Filobasidiales</taxon>
        <taxon>Filobasidiaceae</taxon>
        <taxon>Naganishia</taxon>
    </lineage>
</organism>
<keyword evidence="3" id="KW-0479">Metal-binding</keyword>
<dbReference type="FunFam" id="3.30.160.60:FF:000862">
    <property type="entry name" value="zinc finger protein 697"/>
    <property type="match status" value="1"/>
</dbReference>